<evidence type="ECO:0000313" key="3">
    <source>
        <dbReference type="Proteomes" id="UP001232001"/>
    </source>
</evidence>
<evidence type="ECO:0000259" key="1">
    <source>
        <dbReference type="SMART" id="SM00460"/>
    </source>
</evidence>
<dbReference type="RefSeq" id="WP_279651282.1">
    <property type="nucleotide sequence ID" value="NZ_CP122539.1"/>
</dbReference>
<feature type="domain" description="Transglutaminase-like" evidence="1">
    <location>
        <begin position="104"/>
        <end position="171"/>
    </location>
</feature>
<dbReference type="SMART" id="SM00460">
    <property type="entry name" value="TGc"/>
    <property type="match status" value="1"/>
</dbReference>
<dbReference type="SUPFAM" id="SSF54001">
    <property type="entry name" value="Cysteine proteinases"/>
    <property type="match status" value="1"/>
</dbReference>
<accession>A0ABY8L1S9</accession>
<reference evidence="2 3" key="1">
    <citation type="submission" date="2023-04" db="EMBL/GenBank/DDBJ databases">
        <title>Tenacibaculum tangerinum sp. nov., isolated from sea tidal flat of South Korea.</title>
        <authorList>
            <person name="Lee S.H."/>
            <person name="Kim J.-J."/>
        </authorList>
    </citation>
    <scope>NUCLEOTIDE SEQUENCE [LARGE SCALE GENOMIC DNA]</scope>
    <source>
        <strain evidence="2 3">GRR-S3-23</strain>
    </source>
</reference>
<dbReference type="PANTHER" id="PTHR46333">
    <property type="entry name" value="CYTOKINESIS PROTEIN 3"/>
    <property type="match status" value="1"/>
</dbReference>
<name>A0ABY8L1S9_9FLAO</name>
<proteinExistence type="predicted"/>
<dbReference type="Gene3D" id="3.10.620.30">
    <property type="match status" value="1"/>
</dbReference>
<evidence type="ECO:0000313" key="2">
    <source>
        <dbReference type="EMBL" id="WGH75397.1"/>
    </source>
</evidence>
<dbReference type="InterPro" id="IPR002931">
    <property type="entry name" value="Transglutaminase-like"/>
</dbReference>
<protein>
    <submittedName>
        <fullName evidence="2">Transglutaminase domain-containing protein</fullName>
    </submittedName>
</protein>
<organism evidence="2 3">
    <name type="scientific">Tenacibaculum tangerinum</name>
    <dbReference type="NCBI Taxonomy" id="3038772"/>
    <lineage>
        <taxon>Bacteria</taxon>
        <taxon>Pseudomonadati</taxon>
        <taxon>Bacteroidota</taxon>
        <taxon>Flavobacteriia</taxon>
        <taxon>Flavobacteriales</taxon>
        <taxon>Flavobacteriaceae</taxon>
        <taxon>Tenacibaculum</taxon>
    </lineage>
</organism>
<sequence>MKKSLFVIVLFYNLSFSQNLEKNSSLNYHVKVNSTKELTQLINHNFNTDIDKARFLFSWLTSNIRFYSNSNNSTLKDPELIVYYNKDDLKRRRKMINDAIAEKAISSKEGVCIDIAIIFKKVCDLLHIENELIKGYTKMSATDIGIKPKFKNHAWNAVKIDNDWVLIDATYGIKFDSNLLKQVPNFNYFNIAKDKIKLTHYPSDKKWRDFLEQTDLNSFSHLPMVWTPFLESNAKIVSPINGKLNNPKNIFITLKNLESNTDITYKYKQDKHAKNPSVTNSGTYTNIAIDKIKPGVLTLYFNNKSALSYIIAAK</sequence>
<dbReference type="Proteomes" id="UP001232001">
    <property type="component" value="Chromosome"/>
</dbReference>
<dbReference type="InterPro" id="IPR052557">
    <property type="entry name" value="CAP/Cytokinesis_protein"/>
</dbReference>
<dbReference type="EMBL" id="CP122539">
    <property type="protein sequence ID" value="WGH75397.1"/>
    <property type="molecule type" value="Genomic_DNA"/>
</dbReference>
<dbReference type="InterPro" id="IPR038765">
    <property type="entry name" value="Papain-like_cys_pep_sf"/>
</dbReference>
<dbReference type="PANTHER" id="PTHR46333:SF2">
    <property type="entry name" value="CYTOKINESIS PROTEIN 3"/>
    <property type="match status" value="1"/>
</dbReference>
<dbReference type="Pfam" id="PF01841">
    <property type="entry name" value="Transglut_core"/>
    <property type="match status" value="1"/>
</dbReference>
<gene>
    <name evidence="2" type="ORF">P8625_15200</name>
</gene>
<keyword evidence="3" id="KW-1185">Reference proteome</keyword>